<organism evidence="2 3">
    <name type="scientific">Dysgonomonas termitidis</name>
    <dbReference type="NCBI Taxonomy" id="1516126"/>
    <lineage>
        <taxon>Bacteria</taxon>
        <taxon>Pseudomonadati</taxon>
        <taxon>Bacteroidota</taxon>
        <taxon>Bacteroidia</taxon>
        <taxon>Bacteroidales</taxon>
        <taxon>Dysgonomonadaceae</taxon>
        <taxon>Dysgonomonas</taxon>
    </lineage>
</organism>
<name>A0ABV9L1S3_9BACT</name>
<proteinExistence type="predicted"/>
<protein>
    <submittedName>
        <fullName evidence="2">SusE domain-containing protein</fullName>
    </submittedName>
</protein>
<dbReference type="Proteomes" id="UP001596023">
    <property type="component" value="Unassembled WGS sequence"/>
</dbReference>
<dbReference type="EMBL" id="JBHSGN010000121">
    <property type="protein sequence ID" value="MFC4675948.1"/>
    <property type="molecule type" value="Genomic_DNA"/>
</dbReference>
<keyword evidence="3" id="KW-1185">Reference proteome</keyword>
<feature type="domain" description="SusE outer membrane protein" evidence="1">
    <location>
        <begin position="25"/>
        <end position="131"/>
    </location>
</feature>
<evidence type="ECO:0000313" key="2">
    <source>
        <dbReference type="EMBL" id="MFC4675948.1"/>
    </source>
</evidence>
<reference evidence="3" key="1">
    <citation type="journal article" date="2019" name="Int. J. Syst. Evol. Microbiol.">
        <title>The Global Catalogue of Microorganisms (GCM) 10K type strain sequencing project: providing services to taxonomists for standard genome sequencing and annotation.</title>
        <authorList>
            <consortium name="The Broad Institute Genomics Platform"/>
            <consortium name="The Broad Institute Genome Sequencing Center for Infectious Disease"/>
            <person name="Wu L."/>
            <person name="Ma J."/>
        </authorList>
    </citation>
    <scope>NUCLEOTIDE SEQUENCE [LARGE SCALE GENOMIC DNA]</scope>
    <source>
        <strain evidence="3">CCUG 66188</strain>
    </source>
</reference>
<sequence length="380" mass="41683">MKTILNKILILILFVIGFTACKSDDMNFSDAKVTAVNTLYEPSDDKAINLTPTGSLYFSWEPAAVEDGGSPLYEVLFDKVDGNFSNPIYVATSDQNGYSNGASVTHKILSKVAGYAGAEPGETATVKWTVRSSRGINQAVSPASRELTLTRFVGFAELPDQVFITGSGSEAGDDIANAMQMTRTAQGEYEIYIKLIPGGTYKFVDAKAGTPREFYIENNMIKEGAESTSNTLNGVFRISLDFNTASPASPIEITNVGFWFCPSNKSEWNLAYAGEGIWKGSGPVNFKQESWGRDQRYKFRVTTKDSSGTTIMEDWGPKNMNEDGTPSGAASYYEIKTYITSSLNDPQWNPKWKFASEFDGANVNLTVKMSGEQYTHEVSK</sequence>
<dbReference type="RefSeq" id="WP_379999674.1">
    <property type="nucleotide sequence ID" value="NZ_JBHSGN010000121.1"/>
</dbReference>
<gene>
    <name evidence="2" type="ORF">ACFO6W_19860</name>
</gene>
<evidence type="ECO:0000259" key="1">
    <source>
        <dbReference type="Pfam" id="PF14292"/>
    </source>
</evidence>
<dbReference type="Pfam" id="PF14292">
    <property type="entry name" value="SusE"/>
    <property type="match status" value="1"/>
</dbReference>
<accession>A0ABV9L1S3</accession>
<comment type="caution">
    <text evidence="2">The sequence shown here is derived from an EMBL/GenBank/DDBJ whole genome shotgun (WGS) entry which is preliminary data.</text>
</comment>
<dbReference type="PROSITE" id="PS51257">
    <property type="entry name" value="PROKAR_LIPOPROTEIN"/>
    <property type="match status" value="1"/>
</dbReference>
<dbReference type="InterPro" id="IPR025970">
    <property type="entry name" value="SusE"/>
</dbReference>
<evidence type="ECO:0000313" key="3">
    <source>
        <dbReference type="Proteomes" id="UP001596023"/>
    </source>
</evidence>